<sequence length="158" mass="18172">MSRGGSAPALEIFVVYTPTSSYGEEEVEAFYMDLEKFYREDHTFYKFIIEVSREYNTPLCLTFIDLEKAFDTVETKAVKEALDNQSVLAPYIKLNLDKKTIIRNGWVPDAPFTFSGTNTSECSSYVCLGRKINMMNKLTELVRRKRADWGAFKSIEKT</sequence>
<proteinExistence type="predicted"/>
<dbReference type="EMBL" id="JAVFWL010000002">
    <property type="protein sequence ID" value="KAK6738244.1"/>
    <property type="molecule type" value="Genomic_DNA"/>
</dbReference>
<keyword evidence="2" id="KW-1185">Reference proteome</keyword>
<dbReference type="Proteomes" id="UP001303046">
    <property type="component" value="Unassembled WGS sequence"/>
</dbReference>
<organism evidence="1 2">
    <name type="scientific">Necator americanus</name>
    <name type="common">Human hookworm</name>
    <dbReference type="NCBI Taxonomy" id="51031"/>
    <lineage>
        <taxon>Eukaryota</taxon>
        <taxon>Metazoa</taxon>
        <taxon>Ecdysozoa</taxon>
        <taxon>Nematoda</taxon>
        <taxon>Chromadorea</taxon>
        <taxon>Rhabditida</taxon>
        <taxon>Rhabditina</taxon>
        <taxon>Rhabditomorpha</taxon>
        <taxon>Strongyloidea</taxon>
        <taxon>Ancylostomatidae</taxon>
        <taxon>Bunostominae</taxon>
        <taxon>Necator</taxon>
    </lineage>
</organism>
<comment type="caution">
    <text evidence="1">The sequence shown here is derived from an EMBL/GenBank/DDBJ whole genome shotgun (WGS) entry which is preliminary data.</text>
</comment>
<evidence type="ECO:0000313" key="1">
    <source>
        <dbReference type="EMBL" id="KAK6738244.1"/>
    </source>
</evidence>
<name>A0ABR1CIK7_NECAM</name>
<evidence type="ECO:0000313" key="2">
    <source>
        <dbReference type="Proteomes" id="UP001303046"/>
    </source>
</evidence>
<protein>
    <recommendedName>
        <fullName evidence="3">Reverse transcriptase domain-containing protein</fullName>
    </recommendedName>
</protein>
<gene>
    <name evidence="1" type="primary">Necator_chrII.g8179</name>
    <name evidence="1" type="ORF">RB195_020385</name>
</gene>
<reference evidence="1 2" key="1">
    <citation type="submission" date="2023-08" db="EMBL/GenBank/DDBJ databases">
        <title>A Necator americanus chromosomal reference genome.</title>
        <authorList>
            <person name="Ilik V."/>
            <person name="Petrzelkova K.J."/>
            <person name="Pardy F."/>
            <person name="Fuh T."/>
            <person name="Niatou-Singa F.S."/>
            <person name="Gouil Q."/>
            <person name="Baker L."/>
            <person name="Ritchie M.E."/>
            <person name="Jex A.R."/>
            <person name="Gazzola D."/>
            <person name="Li H."/>
            <person name="Toshio Fujiwara R."/>
            <person name="Zhan B."/>
            <person name="Aroian R.V."/>
            <person name="Pafco B."/>
            <person name="Schwarz E.M."/>
        </authorList>
    </citation>
    <scope>NUCLEOTIDE SEQUENCE [LARGE SCALE GENOMIC DNA]</scope>
    <source>
        <strain evidence="1 2">Aroian</strain>
        <tissue evidence="1">Whole animal</tissue>
    </source>
</reference>
<accession>A0ABR1CIK7</accession>
<evidence type="ECO:0008006" key="3">
    <source>
        <dbReference type="Google" id="ProtNLM"/>
    </source>
</evidence>